<comment type="cofactor">
    <cofactor evidence="2 10">
        <name>Mg(2+)</name>
        <dbReference type="ChEBI" id="CHEBI:18420"/>
    </cofactor>
</comment>
<evidence type="ECO:0000313" key="12">
    <source>
        <dbReference type="Proteomes" id="UP000051295"/>
    </source>
</evidence>
<dbReference type="Gene3D" id="3.40.50.1000">
    <property type="entry name" value="HAD superfamily/HAD-like"/>
    <property type="match status" value="1"/>
</dbReference>
<evidence type="ECO:0000256" key="8">
    <source>
        <dbReference type="ARBA" id="ARBA00022842"/>
    </source>
</evidence>
<keyword evidence="9 10" id="KW-0119">Carbohydrate metabolism</keyword>
<dbReference type="Proteomes" id="UP000051295">
    <property type="component" value="Unassembled WGS sequence"/>
</dbReference>
<dbReference type="UniPathway" id="UPA00865">
    <property type="reaction ID" value="UER00834"/>
</dbReference>
<dbReference type="NCBIfam" id="TIGR01449">
    <property type="entry name" value="PGP_bact"/>
    <property type="match status" value="1"/>
</dbReference>
<dbReference type="GO" id="GO:0006281">
    <property type="term" value="P:DNA repair"/>
    <property type="evidence" value="ECO:0007669"/>
    <property type="project" value="TreeGrafter"/>
</dbReference>
<evidence type="ECO:0000256" key="3">
    <source>
        <dbReference type="ARBA" id="ARBA00004818"/>
    </source>
</evidence>
<accession>A0A0T5NWT5</accession>
<keyword evidence="7 10" id="KW-0378">Hydrolase</keyword>
<dbReference type="SFLD" id="SFLDS00003">
    <property type="entry name" value="Haloacid_Dehalogenase"/>
    <property type="match status" value="1"/>
</dbReference>
<dbReference type="GO" id="GO:0005975">
    <property type="term" value="P:carbohydrate metabolic process"/>
    <property type="evidence" value="ECO:0007669"/>
    <property type="project" value="InterPro"/>
</dbReference>
<dbReference type="HAMAP" id="MF_00495">
    <property type="entry name" value="GPH_hydrolase_bact"/>
    <property type="match status" value="1"/>
</dbReference>
<evidence type="ECO:0000256" key="5">
    <source>
        <dbReference type="ARBA" id="ARBA00013078"/>
    </source>
</evidence>
<dbReference type="InterPro" id="IPR036412">
    <property type="entry name" value="HAD-like_sf"/>
</dbReference>
<dbReference type="NCBIfam" id="TIGR01549">
    <property type="entry name" value="HAD-SF-IA-v1"/>
    <property type="match status" value="1"/>
</dbReference>
<dbReference type="GO" id="GO:0046872">
    <property type="term" value="F:metal ion binding"/>
    <property type="evidence" value="ECO:0007669"/>
    <property type="project" value="UniProtKB-KW"/>
</dbReference>
<dbReference type="RefSeq" id="WP_057792075.1">
    <property type="nucleotide sequence ID" value="NZ_LAXJ01000007.1"/>
</dbReference>
<evidence type="ECO:0000313" key="11">
    <source>
        <dbReference type="EMBL" id="KRS13087.1"/>
    </source>
</evidence>
<dbReference type="SFLD" id="SFLDG01129">
    <property type="entry name" value="C1.5:_HAD__Beta-PGM__Phosphata"/>
    <property type="match status" value="1"/>
</dbReference>
<keyword evidence="12" id="KW-1185">Reference proteome</keyword>
<dbReference type="EC" id="3.1.3.18" evidence="5 10"/>
<dbReference type="SFLD" id="SFLDG01135">
    <property type="entry name" value="C1.5.6:_HAD__Beta-PGM__Phospha"/>
    <property type="match status" value="1"/>
</dbReference>
<comment type="function">
    <text evidence="10">Specifically catalyzes the dephosphorylation of 2-phosphoglycolate. Is involved in the dissimilation of the intracellular 2-phosphoglycolate formed during the DNA repair of 3'-phosphoglycolate ends, a major class of DNA lesions induced by oxidative stress.</text>
</comment>
<evidence type="ECO:0000256" key="10">
    <source>
        <dbReference type="HAMAP-Rule" id="MF_00495"/>
    </source>
</evidence>
<dbReference type="InterPro" id="IPR037512">
    <property type="entry name" value="PGPase_prok"/>
</dbReference>
<comment type="pathway">
    <text evidence="3 10">Organic acid metabolism; glycolate biosynthesis; glycolate from 2-phosphoglycolate: step 1/1.</text>
</comment>
<dbReference type="InterPro" id="IPR006439">
    <property type="entry name" value="HAD-SF_hydro_IA"/>
</dbReference>
<dbReference type="GO" id="GO:0008967">
    <property type="term" value="F:phosphoglycolate phosphatase activity"/>
    <property type="evidence" value="ECO:0007669"/>
    <property type="project" value="UniProtKB-UniRule"/>
</dbReference>
<evidence type="ECO:0000256" key="6">
    <source>
        <dbReference type="ARBA" id="ARBA00022723"/>
    </source>
</evidence>
<dbReference type="EMBL" id="LAXJ01000007">
    <property type="protein sequence ID" value="KRS13087.1"/>
    <property type="molecule type" value="Genomic_DNA"/>
</dbReference>
<reference evidence="11 12" key="1">
    <citation type="submission" date="2015-04" db="EMBL/GenBank/DDBJ databases">
        <title>The draft genome sequence of Roseovarius sp.R12b.</title>
        <authorList>
            <person name="Li G."/>
            <person name="Lai Q."/>
            <person name="Shao Z."/>
            <person name="Yan P."/>
        </authorList>
    </citation>
    <scope>NUCLEOTIDE SEQUENCE [LARGE SCALE GENOMIC DNA]</scope>
    <source>
        <strain evidence="11 12">R12B</strain>
    </source>
</reference>
<gene>
    <name evidence="11" type="ORF">XM53_08005</name>
</gene>
<evidence type="ECO:0000256" key="2">
    <source>
        <dbReference type="ARBA" id="ARBA00001946"/>
    </source>
</evidence>
<dbReference type="Pfam" id="PF13419">
    <property type="entry name" value="HAD_2"/>
    <property type="match status" value="1"/>
</dbReference>
<feature type="binding site" evidence="10">
    <location>
        <position position="167"/>
    </location>
    <ligand>
        <name>Mg(2+)</name>
        <dbReference type="ChEBI" id="CHEBI:18420"/>
    </ligand>
</feature>
<feature type="binding site" evidence="10">
    <location>
        <position position="8"/>
    </location>
    <ligand>
        <name>Mg(2+)</name>
        <dbReference type="ChEBI" id="CHEBI:18420"/>
    </ligand>
</feature>
<dbReference type="GO" id="GO:0005829">
    <property type="term" value="C:cytosol"/>
    <property type="evidence" value="ECO:0007669"/>
    <property type="project" value="TreeGrafter"/>
</dbReference>
<evidence type="ECO:0000256" key="7">
    <source>
        <dbReference type="ARBA" id="ARBA00022801"/>
    </source>
</evidence>
<sequence>MRRAVVFDLDGTLIDSAPDIHAAANTVLERRDIAPFTLAEARGFVGHGAAVFVERCLSARGLSEDAALQAQVLEEFLELYEGAVHQTRPYPGVAACLDALVAEGLDLAVCTNKPEGATAAVLAHLGLDRYFDVVVGGDTFAVRKPDPAPLREIIACLGAVGAAYVGDSEVDAETAARAEVPFALYTEGYRQTPVEELPHDARFEAFDDLPAIVRRLLAAG</sequence>
<feature type="active site" description="Nucleophile" evidence="10">
    <location>
        <position position="8"/>
    </location>
</feature>
<organism evidence="11 12">
    <name type="scientific">Roseovarius atlanticus</name>
    <dbReference type="NCBI Taxonomy" id="1641875"/>
    <lineage>
        <taxon>Bacteria</taxon>
        <taxon>Pseudomonadati</taxon>
        <taxon>Pseudomonadota</taxon>
        <taxon>Alphaproteobacteria</taxon>
        <taxon>Rhodobacterales</taxon>
        <taxon>Roseobacteraceae</taxon>
        <taxon>Roseovarius</taxon>
    </lineage>
</organism>
<dbReference type="PANTHER" id="PTHR43434">
    <property type="entry name" value="PHOSPHOGLYCOLATE PHOSPHATASE"/>
    <property type="match status" value="1"/>
</dbReference>
<dbReference type="OrthoDB" id="9793014at2"/>
<name>A0A0T5NWT5_9RHOB</name>
<dbReference type="InterPro" id="IPR050155">
    <property type="entry name" value="HAD-like_hydrolase_sf"/>
</dbReference>
<dbReference type="GO" id="GO:0046295">
    <property type="term" value="P:glycolate biosynthetic process"/>
    <property type="evidence" value="ECO:0007669"/>
    <property type="project" value="UniProtKB-UniRule"/>
</dbReference>
<keyword evidence="8 10" id="KW-0460">Magnesium</keyword>
<comment type="catalytic activity">
    <reaction evidence="1 10">
        <text>2-phosphoglycolate + H2O = glycolate + phosphate</text>
        <dbReference type="Rhea" id="RHEA:14369"/>
        <dbReference type="ChEBI" id="CHEBI:15377"/>
        <dbReference type="ChEBI" id="CHEBI:29805"/>
        <dbReference type="ChEBI" id="CHEBI:43474"/>
        <dbReference type="ChEBI" id="CHEBI:58033"/>
        <dbReference type="EC" id="3.1.3.18"/>
    </reaction>
</comment>
<dbReference type="SUPFAM" id="SSF56784">
    <property type="entry name" value="HAD-like"/>
    <property type="match status" value="1"/>
</dbReference>
<dbReference type="STRING" id="1641875.XM53_08005"/>
<dbReference type="InterPro" id="IPR023198">
    <property type="entry name" value="PGP-like_dom2"/>
</dbReference>
<feature type="binding site" evidence="10">
    <location>
        <position position="10"/>
    </location>
    <ligand>
        <name>Mg(2+)</name>
        <dbReference type="ChEBI" id="CHEBI:18420"/>
    </ligand>
</feature>
<dbReference type="PRINTS" id="PR00413">
    <property type="entry name" value="HADHALOGNASE"/>
</dbReference>
<dbReference type="PATRIC" id="fig|1641875.4.peg.4001"/>
<comment type="caution">
    <text evidence="11">The sequence shown here is derived from an EMBL/GenBank/DDBJ whole genome shotgun (WGS) entry which is preliminary data.</text>
</comment>
<keyword evidence="6 10" id="KW-0479">Metal-binding</keyword>
<dbReference type="InterPro" id="IPR041492">
    <property type="entry name" value="HAD_2"/>
</dbReference>
<comment type="similarity">
    <text evidence="4 10">Belongs to the HAD-like hydrolase superfamily. CbbY/CbbZ/Gph/YieH family.</text>
</comment>
<protein>
    <recommendedName>
        <fullName evidence="5 10">Phosphoglycolate phosphatase</fullName>
        <shortName evidence="10">PGP</shortName>
        <shortName evidence="10">PGPase</shortName>
        <ecNumber evidence="5 10">3.1.3.18</ecNumber>
    </recommendedName>
</protein>
<proteinExistence type="inferred from homology"/>
<dbReference type="InterPro" id="IPR023214">
    <property type="entry name" value="HAD_sf"/>
</dbReference>
<evidence type="ECO:0000256" key="1">
    <source>
        <dbReference type="ARBA" id="ARBA00000830"/>
    </source>
</evidence>
<evidence type="ECO:0000256" key="9">
    <source>
        <dbReference type="ARBA" id="ARBA00023277"/>
    </source>
</evidence>
<evidence type="ECO:0000256" key="4">
    <source>
        <dbReference type="ARBA" id="ARBA00006171"/>
    </source>
</evidence>
<dbReference type="AlphaFoldDB" id="A0A0T5NWT5"/>
<dbReference type="PANTHER" id="PTHR43434:SF1">
    <property type="entry name" value="PHOSPHOGLYCOLATE PHOSPHATASE"/>
    <property type="match status" value="1"/>
</dbReference>
<dbReference type="Gene3D" id="1.10.150.240">
    <property type="entry name" value="Putative phosphatase, domain 2"/>
    <property type="match status" value="1"/>
</dbReference>